<dbReference type="InterPro" id="IPR003439">
    <property type="entry name" value="ABC_transporter-like_ATP-bd"/>
</dbReference>
<dbReference type="PANTHER" id="PTHR24220">
    <property type="entry name" value="IMPORT ATP-BINDING PROTEIN"/>
    <property type="match status" value="1"/>
</dbReference>
<organism evidence="4 5">
    <name type="scientific">Cutibacterium equinum</name>
    <dbReference type="NCBI Taxonomy" id="3016342"/>
    <lineage>
        <taxon>Bacteria</taxon>
        <taxon>Bacillati</taxon>
        <taxon>Actinomycetota</taxon>
        <taxon>Actinomycetes</taxon>
        <taxon>Propionibacteriales</taxon>
        <taxon>Propionibacteriaceae</taxon>
        <taxon>Cutibacterium</taxon>
    </lineage>
</organism>
<proteinExistence type="predicted"/>
<evidence type="ECO:0000256" key="2">
    <source>
        <dbReference type="ARBA" id="ARBA00022840"/>
    </source>
</evidence>
<evidence type="ECO:0000313" key="4">
    <source>
        <dbReference type="EMBL" id="WCC79844.1"/>
    </source>
</evidence>
<protein>
    <submittedName>
        <fullName evidence="4">ATP-binding cassette domain-containing protein</fullName>
    </submittedName>
</protein>
<accession>A0ABY7QZD5</accession>
<keyword evidence="1" id="KW-0547">Nucleotide-binding</keyword>
<dbReference type="SMART" id="SM00382">
    <property type="entry name" value="AAA"/>
    <property type="match status" value="1"/>
</dbReference>
<feature type="domain" description="ABC transporter" evidence="3">
    <location>
        <begin position="2"/>
        <end position="220"/>
    </location>
</feature>
<sequence length="448" mass="48286">MLKFDNLGLWMPHSGLVFHGVNAEVEPGEILVIAGRNGSGASMLLNALLAQLPPGSRRQGRISIGGQDVTSSHPGEYASQISAFSSQWVNPSARIGEVCRRADPRIVAELDANANPEVRVRQATDSQRVRANLAVALSHPGPVLLLDQPLTLLESRWHATVADLIAEQASAGKAVVVSDHTLTWLLERASKVLELGPTPRVCSPDDWWPSTIAPTSAQILARHLGVKLSELGGATKGVDFGPRPHLPHSTNLESLDLDCGQLLRPMDAPSVIYSPSAESLAEFQAELTEATQVTALAKPDRATSVAKACRKAEKASGLAKYEALNHIVKAGLNANMPFSKLSGGHQRLLIRELALLTGTLIVEPDHMISPNLWLAPTNLVGNQSPIILTTNIETATRFRQVAVVNQGKIIAQGSPSATLAHIDERPYFFHLTSRISWQDISTDWRPHG</sequence>
<keyword evidence="5" id="KW-1185">Reference proteome</keyword>
<dbReference type="InterPro" id="IPR003593">
    <property type="entry name" value="AAA+_ATPase"/>
</dbReference>
<dbReference type="InterPro" id="IPR027417">
    <property type="entry name" value="P-loop_NTPase"/>
</dbReference>
<dbReference type="EMBL" id="CP115668">
    <property type="protein sequence ID" value="WCC79844.1"/>
    <property type="molecule type" value="Genomic_DNA"/>
</dbReference>
<keyword evidence="2 4" id="KW-0067">ATP-binding</keyword>
<dbReference type="Gene3D" id="3.40.50.300">
    <property type="entry name" value="P-loop containing nucleotide triphosphate hydrolases"/>
    <property type="match status" value="1"/>
</dbReference>
<evidence type="ECO:0000259" key="3">
    <source>
        <dbReference type="PROSITE" id="PS50893"/>
    </source>
</evidence>
<dbReference type="InterPro" id="IPR015854">
    <property type="entry name" value="ABC_transpr_LolD-like"/>
</dbReference>
<dbReference type="SUPFAM" id="SSF52540">
    <property type="entry name" value="P-loop containing nucleoside triphosphate hydrolases"/>
    <property type="match status" value="1"/>
</dbReference>
<dbReference type="GO" id="GO:0005524">
    <property type="term" value="F:ATP binding"/>
    <property type="evidence" value="ECO:0007669"/>
    <property type="project" value="UniProtKB-KW"/>
</dbReference>
<reference evidence="4 5" key="1">
    <citation type="submission" date="2023-06" db="EMBL/GenBank/DDBJ databases">
        <title>The Gram-positive Non-spore-bearing Anaerobic Bacilli of Human Feces.</title>
        <authorList>
            <person name="Eggerth A.H."/>
        </authorList>
    </citation>
    <scope>NUCLEOTIDE SEQUENCE [LARGE SCALE GENOMIC DNA]</scope>
    <source>
        <strain evidence="4 5">CBA3108</strain>
    </source>
</reference>
<evidence type="ECO:0000313" key="5">
    <source>
        <dbReference type="Proteomes" id="UP001212097"/>
    </source>
</evidence>
<dbReference type="Proteomes" id="UP001212097">
    <property type="component" value="Chromosome"/>
</dbReference>
<gene>
    <name evidence="4" type="ORF">O6R08_10345</name>
</gene>
<dbReference type="PANTHER" id="PTHR24220:SF684">
    <property type="entry name" value="FE(3+) IONS IMPORT ATP-BINDING PROTEIN FBPC"/>
    <property type="match status" value="1"/>
</dbReference>
<name>A0ABY7QZD5_9ACTN</name>
<evidence type="ECO:0000256" key="1">
    <source>
        <dbReference type="ARBA" id="ARBA00022741"/>
    </source>
</evidence>
<dbReference type="RefSeq" id="WP_271418029.1">
    <property type="nucleotide sequence ID" value="NZ_CP115668.1"/>
</dbReference>
<dbReference type="Pfam" id="PF00005">
    <property type="entry name" value="ABC_tran"/>
    <property type="match status" value="1"/>
</dbReference>
<dbReference type="PROSITE" id="PS50893">
    <property type="entry name" value="ABC_TRANSPORTER_2"/>
    <property type="match status" value="1"/>
</dbReference>